<evidence type="ECO:0000256" key="5">
    <source>
        <dbReference type="ARBA" id="ARBA00022777"/>
    </source>
</evidence>
<dbReference type="PANTHER" id="PTHR47634:SF9">
    <property type="entry name" value="PROTEIN KINASE DOMAIN-CONTAINING PROTEIN-RELATED"/>
    <property type="match status" value="1"/>
</dbReference>
<evidence type="ECO:0000256" key="2">
    <source>
        <dbReference type="ARBA" id="ARBA00022527"/>
    </source>
</evidence>
<dbReference type="Pfam" id="PF00069">
    <property type="entry name" value="Pkinase"/>
    <property type="match status" value="2"/>
</dbReference>
<evidence type="ECO:0000256" key="8">
    <source>
        <dbReference type="ARBA" id="ARBA00048679"/>
    </source>
</evidence>
<evidence type="ECO:0000256" key="10">
    <source>
        <dbReference type="RuleBase" id="RU000304"/>
    </source>
</evidence>
<dbReference type="AlphaFoldDB" id="G2QQJ5"/>
<dbReference type="GO" id="GO:0050684">
    <property type="term" value="P:regulation of mRNA processing"/>
    <property type="evidence" value="ECO:0007669"/>
    <property type="project" value="TreeGrafter"/>
</dbReference>
<name>G2QQJ5_THETT</name>
<evidence type="ECO:0000256" key="7">
    <source>
        <dbReference type="ARBA" id="ARBA00047899"/>
    </source>
</evidence>
<dbReference type="InterPro" id="IPR011009">
    <property type="entry name" value="Kinase-like_dom_sf"/>
</dbReference>
<dbReference type="STRING" id="578455.G2QQJ5"/>
<comment type="similarity">
    <text evidence="10">Belongs to the protein kinase superfamily.</text>
</comment>
<dbReference type="InterPro" id="IPR051334">
    <property type="entry name" value="SRPK"/>
</dbReference>
<dbReference type="InterPro" id="IPR017441">
    <property type="entry name" value="Protein_kinase_ATP_BS"/>
</dbReference>
<dbReference type="PROSITE" id="PS00107">
    <property type="entry name" value="PROTEIN_KINASE_ATP"/>
    <property type="match status" value="1"/>
</dbReference>
<accession>G2QQJ5</accession>
<organism evidence="12 13">
    <name type="scientific">Thermothielavioides terrestris (strain ATCC 38088 / NRRL 8126)</name>
    <name type="common">Thielavia terrestris</name>
    <dbReference type="NCBI Taxonomy" id="578455"/>
    <lineage>
        <taxon>Eukaryota</taxon>
        <taxon>Fungi</taxon>
        <taxon>Dikarya</taxon>
        <taxon>Ascomycota</taxon>
        <taxon>Pezizomycotina</taxon>
        <taxon>Sordariomycetes</taxon>
        <taxon>Sordariomycetidae</taxon>
        <taxon>Sordariales</taxon>
        <taxon>Chaetomiaceae</taxon>
        <taxon>Thermothielavioides</taxon>
        <taxon>Thermothielavioides terrestris</taxon>
    </lineage>
</organism>
<dbReference type="KEGG" id="ttt:THITE_2106524"/>
<dbReference type="SMART" id="SM00220">
    <property type="entry name" value="S_TKc"/>
    <property type="match status" value="1"/>
</dbReference>
<dbReference type="RefSeq" id="XP_003648741.1">
    <property type="nucleotide sequence ID" value="XM_003648693.1"/>
</dbReference>
<evidence type="ECO:0000256" key="1">
    <source>
        <dbReference type="ARBA" id="ARBA00012513"/>
    </source>
</evidence>
<keyword evidence="2 10" id="KW-0723">Serine/threonine-protein kinase</keyword>
<evidence type="ECO:0000313" key="12">
    <source>
        <dbReference type="EMBL" id="AEO62405.1"/>
    </source>
</evidence>
<dbReference type="PANTHER" id="PTHR47634">
    <property type="entry name" value="PROTEIN KINASE DOMAIN-CONTAINING PROTEIN-RELATED"/>
    <property type="match status" value="1"/>
</dbReference>
<gene>
    <name evidence="12" type="ORF">THITE_2106524</name>
</gene>
<dbReference type="SUPFAM" id="SSF56112">
    <property type="entry name" value="Protein kinase-like (PK-like)"/>
    <property type="match status" value="1"/>
</dbReference>
<reference evidence="12 13" key="1">
    <citation type="journal article" date="2011" name="Nat. Biotechnol.">
        <title>Comparative genomic analysis of the thermophilic biomass-degrading fungi Myceliophthora thermophila and Thielavia terrestris.</title>
        <authorList>
            <person name="Berka R.M."/>
            <person name="Grigoriev I.V."/>
            <person name="Otillar R."/>
            <person name="Salamov A."/>
            <person name="Grimwood J."/>
            <person name="Reid I."/>
            <person name="Ishmael N."/>
            <person name="John T."/>
            <person name="Darmond C."/>
            <person name="Moisan M.-C."/>
            <person name="Henrissat B."/>
            <person name="Coutinho P.M."/>
            <person name="Lombard V."/>
            <person name="Natvig D.O."/>
            <person name="Lindquist E."/>
            <person name="Schmutz J."/>
            <person name="Lucas S."/>
            <person name="Harris P."/>
            <person name="Powlowski J."/>
            <person name="Bellemare A."/>
            <person name="Taylor D."/>
            <person name="Butler G."/>
            <person name="de Vries R.P."/>
            <person name="Allijn I.E."/>
            <person name="van den Brink J."/>
            <person name="Ushinsky S."/>
            <person name="Storms R."/>
            <person name="Powell A.J."/>
            <person name="Paulsen I.T."/>
            <person name="Elbourne L.D.H."/>
            <person name="Baker S.E."/>
            <person name="Magnuson J."/>
            <person name="LaBoissiere S."/>
            <person name="Clutterbuck A.J."/>
            <person name="Martinez D."/>
            <person name="Wogulis M."/>
            <person name="de Leon A.L."/>
            <person name="Rey M.W."/>
            <person name="Tsang A."/>
        </authorList>
    </citation>
    <scope>NUCLEOTIDE SEQUENCE [LARGE SCALE GENOMIC DNA]</scope>
    <source>
        <strain evidence="13">ATCC 38088 / NRRL 8126</strain>
    </source>
</reference>
<sequence>MASLLRRIPWWGRRPPSAPRVFANPNFERISADCRIEEETFSDYVAARYYPVHIGEVFISRYQVVGKLGYGAYSTVWLARDLNEHRHVALKIFIRSQSMGSDAERELRIYQHMAEVSSKSKHPGRKAVRTLLDSFKVVGPDGEHQCLVHPPLWESVKGLIGRNPIGRLPSPVLGIILHRLFLALDFLHTECHLIHTDLKIDNIMFGAEDDSIFEKFEEAELNNPSPRKEVEGGRFIYVSRQLDAPKELAPPVLCDFGSVVSGEQVNTRDVQPDLYRSPEVILDMPWSYEIDIWNVGCMVWDMFEGGHLFSGRDPEHHAYRSRAHLASIIGLLGLPPRELIARGKRGAEFFSEKGDFKANIPLPPPRSLEQIETNLQGDDKERFLQLMRKMLRWVPEQRCSAKELLQDAWLKGQL</sequence>
<feature type="binding site" evidence="9">
    <location>
        <position position="91"/>
    </location>
    <ligand>
        <name>ATP</name>
        <dbReference type="ChEBI" id="CHEBI:30616"/>
    </ligand>
</feature>
<dbReference type="InterPro" id="IPR008271">
    <property type="entry name" value="Ser/Thr_kinase_AS"/>
</dbReference>
<keyword evidence="13" id="KW-1185">Reference proteome</keyword>
<dbReference type="PROSITE" id="PS00108">
    <property type="entry name" value="PROTEIN_KINASE_ST"/>
    <property type="match status" value="1"/>
</dbReference>
<evidence type="ECO:0000256" key="4">
    <source>
        <dbReference type="ARBA" id="ARBA00022741"/>
    </source>
</evidence>
<keyword evidence="3" id="KW-0808">Transferase</keyword>
<dbReference type="Proteomes" id="UP000008181">
    <property type="component" value="Chromosome 1"/>
</dbReference>
<evidence type="ECO:0000256" key="9">
    <source>
        <dbReference type="PROSITE-ProRule" id="PRU10141"/>
    </source>
</evidence>
<dbReference type="eggNOG" id="KOG1290">
    <property type="taxonomic scope" value="Eukaryota"/>
</dbReference>
<proteinExistence type="inferred from homology"/>
<dbReference type="PROSITE" id="PS50011">
    <property type="entry name" value="PROTEIN_KINASE_DOM"/>
    <property type="match status" value="1"/>
</dbReference>
<dbReference type="Gene3D" id="3.30.200.20">
    <property type="entry name" value="Phosphorylase Kinase, domain 1"/>
    <property type="match status" value="1"/>
</dbReference>
<keyword evidence="6 9" id="KW-0067">ATP-binding</keyword>
<evidence type="ECO:0000313" key="13">
    <source>
        <dbReference type="Proteomes" id="UP000008181"/>
    </source>
</evidence>
<dbReference type="GO" id="GO:0000245">
    <property type="term" value="P:spliceosomal complex assembly"/>
    <property type="evidence" value="ECO:0007669"/>
    <property type="project" value="TreeGrafter"/>
</dbReference>
<feature type="domain" description="Protein kinase" evidence="11">
    <location>
        <begin position="62"/>
        <end position="410"/>
    </location>
</feature>
<dbReference type="HOGENOM" id="CLU_000288_81_1_1"/>
<dbReference type="EMBL" id="CP003009">
    <property type="protein sequence ID" value="AEO62405.1"/>
    <property type="molecule type" value="Genomic_DNA"/>
</dbReference>
<protein>
    <recommendedName>
        <fullName evidence="1">non-specific serine/threonine protein kinase</fullName>
        <ecNumber evidence="1">2.7.11.1</ecNumber>
    </recommendedName>
</protein>
<dbReference type="OrthoDB" id="5979581at2759"/>
<comment type="catalytic activity">
    <reaction evidence="8">
        <text>L-seryl-[protein] + ATP = O-phospho-L-seryl-[protein] + ADP + H(+)</text>
        <dbReference type="Rhea" id="RHEA:17989"/>
        <dbReference type="Rhea" id="RHEA-COMP:9863"/>
        <dbReference type="Rhea" id="RHEA-COMP:11604"/>
        <dbReference type="ChEBI" id="CHEBI:15378"/>
        <dbReference type="ChEBI" id="CHEBI:29999"/>
        <dbReference type="ChEBI" id="CHEBI:30616"/>
        <dbReference type="ChEBI" id="CHEBI:83421"/>
        <dbReference type="ChEBI" id="CHEBI:456216"/>
        <dbReference type="EC" id="2.7.11.1"/>
    </reaction>
</comment>
<keyword evidence="4 9" id="KW-0547">Nucleotide-binding</keyword>
<dbReference type="GO" id="GO:0005524">
    <property type="term" value="F:ATP binding"/>
    <property type="evidence" value="ECO:0007669"/>
    <property type="project" value="UniProtKB-UniRule"/>
</dbReference>
<keyword evidence="5" id="KW-0418">Kinase</keyword>
<evidence type="ECO:0000259" key="11">
    <source>
        <dbReference type="PROSITE" id="PS50011"/>
    </source>
</evidence>
<dbReference type="GeneID" id="11521525"/>
<evidence type="ECO:0000256" key="6">
    <source>
        <dbReference type="ARBA" id="ARBA00022840"/>
    </source>
</evidence>
<dbReference type="EC" id="2.7.11.1" evidence="1"/>
<dbReference type="InterPro" id="IPR000719">
    <property type="entry name" value="Prot_kinase_dom"/>
</dbReference>
<evidence type="ECO:0000256" key="3">
    <source>
        <dbReference type="ARBA" id="ARBA00022679"/>
    </source>
</evidence>
<dbReference type="Gene3D" id="1.10.510.10">
    <property type="entry name" value="Transferase(Phosphotransferase) domain 1"/>
    <property type="match status" value="1"/>
</dbReference>
<dbReference type="GO" id="GO:0004674">
    <property type="term" value="F:protein serine/threonine kinase activity"/>
    <property type="evidence" value="ECO:0007669"/>
    <property type="project" value="UniProtKB-KW"/>
</dbReference>
<comment type="catalytic activity">
    <reaction evidence="7">
        <text>L-threonyl-[protein] + ATP = O-phospho-L-threonyl-[protein] + ADP + H(+)</text>
        <dbReference type="Rhea" id="RHEA:46608"/>
        <dbReference type="Rhea" id="RHEA-COMP:11060"/>
        <dbReference type="Rhea" id="RHEA-COMP:11605"/>
        <dbReference type="ChEBI" id="CHEBI:15378"/>
        <dbReference type="ChEBI" id="CHEBI:30013"/>
        <dbReference type="ChEBI" id="CHEBI:30616"/>
        <dbReference type="ChEBI" id="CHEBI:61977"/>
        <dbReference type="ChEBI" id="CHEBI:456216"/>
        <dbReference type="EC" id="2.7.11.1"/>
    </reaction>
</comment>